<evidence type="ECO:0000256" key="2">
    <source>
        <dbReference type="PIRSR" id="PIRSR600888-1"/>
    </source>
</evidence>
<evidence type="ECO:0000313" key="5">
    <source>
        <dbReference type="Proteomes" id="UP000295560"/>
    </source>
</evidence>
<dbReference type="AlphaFoldDB" id="A0A4R1I3F0"/>
<feature type="site" description="Participates in a stacking interaction with the thymidine ring of dTDP-4-oxo-6-deoxyglucose" evidence="3">
    <location>
        <position position="138"/>
    </location>
</feature>
<comment type="similarity">
    <text evidence="1">Belongs to the dTDP-4-dehydrorhamnose 3,5-epimerase family.</text>
</comment>
<dbReference type="EMBL" id="SMFZ01000001">
    <property type="protein sequence ID" value="TCK24512.1"/>
    <property type="molecule type" value="Genomic_DNA"/>
</dbReference>
<dbReference type="CDD" id="cd00438">
    <property type="entry name" value="cupin_RmlC"/>
    <property type="match status" value="1"/>
</dbReference>
<organism evidence="4 5">
    <name type="scientific">Pseudonocardia endophytica</name>
    <dbReference type="NCBI Taxonomy" id="401976"/>
    <lineage>
        <taxon>Bacteria</taxon>
        <taxon>Bacillati</taxon>
        <taxon>Actinomycetota</taxon>
        <taxon>Actinomycetes</taxon>
        <taxon>Pseudonocardiales</taxon>
        <taxon>Pseudonocardiaceae</taxon>
        <taxon>Pseudonocardia</taxon>
    </lineage>
</organism>
<dbReference type="SUPFAM" id="SSF51182">
    <property type="entry name" value="RmlC-like cupins"/>
    <property type="match status" value="1"/>
</dbReference>
<keyword evidence="5" id="KW-1185">Reference proteome</keyword>
<dbReference type="GO" id="GO:0019305">
    <property type="term" value="P:dTDP-rhamnose biosynthetic process"/>
    <property type="evidence" value="ECO:0007669"/>
    <property type="project" value="TreeGrafter"/>
</dbReference>
<evidence type="ECO:0000256" key="3">
    <source>
        <dbReference type="PIRSR" id="PIRSR600888-3"/>
    </source>
</evidence>
<dbReference type="PANTHER" id="PTHR21047">
    <property type="entry name" value="DTDP-6-DEOXY-D-GLUCOSE-3,5 EPIMERASE"/>
    <property type="match status" value="1"/>
</dbReference>
<reference evidence="4 5" key="1">
    <citation type="submission" date="2019-03" db="EMBL/GenBank/DDBJ databases">
        <title>Sequencing the genomes of 1000 actinobacteria strains.</title>
        <authorList>
            <person name="Klenk H.-P."/>
        </authorList>
    </citation>
    <scope>NUCLEOTIDE SEQUENCE [LARGE SCALE GENOMIC DNA]</scope>
    <source>
        <strain evidence="4 5">DSM 44969</strain>
    </source>
</reference>
<dbReference type="OrthoDB" id="9800680at2"/>
<proteinExistence type="inferred from homology"/>
<dbReference type="Pfam" id="PF00908">
    <property type="entry name" value="dTDP_sugar_isom"/>
    <property type="match status" value="1"/>
</dbReference>
<dbReference type="Proteomes" id="UP000295560">
    <property type="component" value="Unassembled WGS sequence"/>
</dbReference>
<dbReference type="GO" id="GO:0008830">
    <property type="term" value="F:dTDP-4-dehydrorhamnose 3,5-epimerase activity"/>
    <property type="evidence" value="ECO:0007669"/>
    <property type="project" value="InterPro"/>
</dbReference>
<accession>A0A4R1I3F0</accession>
<feature type="active site" description="Proton donor" evidence="2">
    <location>
        <position position="132"/>
    </location>
</feature>
<evidence type="ECO:0000256" key="1">
    <source>
        <dbReference type="ARBA" id="ARBA00010154"/>
    </source>
</evidence>
<dbReference type="GO" id="GO:0005829">
    <property type="term" value="C:cytosol"/>
    <property type="evidence" value="ECO:0007669"/>
    <property type="project" value="TreeGrafter"/>
</dbReference>
<name>A0A4R1I3F0_PSEEN</name>
<sequence>MRIIETAVPGAFRIVPEPLADRRGSFFEAWRRSALEETIGHPFRVAQTNYSVSRKGTLRGIHGTTEPPGQTKLVTCVRGAALDVVVDLRVGSPTFGAHDTTLQEAGSGIGVYLGDGLGHAFLALTDDTVMNYLCGEEYVPGSMIDIQALDPEIGIDWPLDGEPIRSDKDAGAPTLAQAAASGVLPPYRSVVGTAR</sequence>
<dbReference type="GO" id="GO:0000271">
    <property type="term" value="P:polysaccharide biosynthetic process"/>
    <property type="evidence" value="ECO:0007669"/>
    <property type="project" value="TreeGrafter"/>
</dbReference>
<dbReference type="PANTHER" id="PTHR21047:SF2">
    <property type="entry name" value="THYMIDINE DIPHOSPHO-4-KETO-RHAMNOSE 3,5-EPIMERASE"/>
    <property type="match status" value="1"/>
</dbReference>
<dbReference type="InterPro" id="IPR014710">
    <property type="entry name" value="RmlC-like_jellyroll"/>
</dbReference>
<dbReference type="RefSeq" id="WP_132420951.1">
    <property type="nucleotide sequence ID" value="NZ_SMFZ01000001.1"/>
</dbReference>
<gene>
    <name evidence="4" type="ORF">EV378_0286</name>
</gene>
<protein>
    <submittedName>
        <fullName evidence="4">NDP-hexose 3,5-(Or5-) epimerase</fullName>
    </submittedName>
</protein>
<evidence type="ECO:0000313" key="4">
    <source>
        <dbReference type="EMBL" id="TCK24512.1"/>
    </source>
</evidence>
<comment type="caution">
    <text evidence="4">The sequence shown here is derived from an EMBL/GenBank/DDBJ whole genome shotgun (WGS) entry which is preliminary data.</text>
</comment>
<feature type="active site" description="Proton acceptor" evidence="2">
    <location>
        <position position="62"/>
    </location>
</feature>
<dbReference type="Gene3D" id="2.60.120.10">
    <property type="entry name" value="Jelly Rolls"/>
    <property type="match status" value="1"/>
</dbReference>
<dbReference type="InterPro" id="IPR011051">
    <property type="entry name" value="RmlC_Cupin_sf"/>
</dbReference>
<dbReference type="InterPro" id="IPR000888">
    <property type="entry name" value="RmlC-like"/>
</dbReference>